<dbReference type="Pfam" id="PF06748">
    <property type="entry name" value="DUF1217"/>
    <property type="match status" value="1"/>
</dbReference>
<reference evidence="1 2" key="2">
    <citation type="submission" date="2019-09" db="EMBL/GenBank/DDBJ databases">
        <authorList>
            <person name="Jin C."/>
        </authorList>
    </citation>
    <scope>NUCLEOTIDE SEQUENCE [LARGE SCALE GENOMIC DNA]</scope>
    <source>
        <strain evidence="1 2">BN140002</strain>
    </source>
</reference>
<proteinExistence type="predicted"/>
<dbReference type="InterPro" id="IPR010626">
    <property type="entry name" value="DUF1217"/>
</dbReference>
<dbReference type="RefSeq" id="WP_149817108.1">
    <property type="nucleotide sequence ID" value="NZ_VUOA01000019.1"/>
</dbReference>
<dbReference type="Proteomes" id="UP000323142">
    <property type="component" value="Unassembled WGS sequence"/>
</dbReference>
<dbReference type="EMBL" id="VUOA01000019">
    <property type="protein sequence ID" value="KAA2237367.1"/>
    <property type="molecule type" value="Genomic_DNA"/>
</dbReference>
<dbReference type="SUPFAM" id="SSF158837">
    <property type="entry name" value="AGR C 984p-like"/>
    <property type="match status" value="1"/>
</dbReference>
<name>A0A5B2VGR9_9HYPH</name>
<protein>
    <submittedName>
        <fullName evidence="1">DUF1217 domain-containing protein</fullName>
    </submittedName>
</protein>
<gene>
    <name evidence="1" type="ORF">F0L46_10230</name>
</gene>
<dbReference type="AlphaFoldDB" id="A0A5B2VGR9"/>
<dbReference type="OrthoDB" id="7824597at2"/>
<dbReference type="InterPro" id="IPR023157">
    <property type="entry name" value="AGR-C-984p-like_sf"/>
</dbReference>
<reference evidence="1 2" key="1">
    <citation type="submission" date="2019-09" db="EMBL/GenBank/DDBJ databases">
        <title>Salinarimonas rosea gen. nov., sp. nov., a new member of the a-2 subgroup of the Proteobacteria.</title>
        <authorList>
            <person name="Liu J."/>
        </authorList>
    </citation>
    <scope>NUCLEOTIDE SEQUENCE [LARGE SCALE GENOMIC DNA]</scope>
    <source>
        <strain evidence="1 2">BN140002</strain>
    </source>
</reference>
<evidence type="ECO:0000313" key="1">
    <source>
        <dbReference type="EMBL" id="KAA2237367.1"/>
    </source>
</evidence>
<dbReference type="Gene3D" id="1.10.3700.10">
    <property type="entry name" value="AGR C 984p-like"/>
    <property type="match status" value="1"/>
</dbReference>
<keyword evidence="2" id="KW-1185">Reference proteome</keyword>
<sequence>MLSTALAYNLVTRDLDKSLARTASDPAIKREITAYEKSIRSVKSIDDFLENDTVYRVAMKAFGLEDMIYAKGFMRKVLEGGIASRDSFANKLADKRYREFADTFNFAQFGSATTAFSAAQDGVVKRYVRQTLEQREGESNEGVRLALYFARMAPGLKNAYQVLADPALSKVVRTALNLPEAMATTDIDKQARLIESRITFADFKDKTKLDAFLKRFASMNDVNQPQPMATALASLMAPVGSAGSVGIRPDLLVGLQSIRFGR</sequence>
<accession>A0A5B2VGR9</accession>
<comment type="caution">
    <text evidence="1">The sequence shown here is derived from an EMBL/GenBank/DDBJ whole genome shotgun (WGS) entry which is preliminary data.</text>
</comment>
<organism evidence="1 2">
    <name type="scientific">Salinarimonas soli</name>
    <dbReference type="NCBI Taxonomy" id="1638099"/>
    <lineage>
        <taxon>Bacteria</taxon>
        <taxon>Pseudomonadati</taxon>
        <taxon>Pseudomonadota</taxon>
        <taxon>Alphaproteobacteria</taxon>
        <taxon>Hyphomicrobiales</taxon>
        <taxon>Salinarimonadaceae</taxon>
        <taxon>Salinarimonas</taxon>
    </lineage>
</organism>
<evidence type="ECO:0000313" key="2">
    <source>
        <dbReference type="Proteomes" id="UP000323142"/>
    </source>
</evidence>